<dbReference type="InterPro" id="IPR008313">
    <property type="entry name" value="GH125"/>
</dbReference>
<evidence type="ECO:0000313" key="1">
    <source>
        <dbReference type="EMBL" id="KAB7462244.1"/>
    </source>
</evidence>
<organism evidence="1 2">
    <name type="scientific">Bifidobacterium dentium</name>
    <dbReference type="NCBI Taxonomy" id="1689"/>
    <lineage>
        <taxon>Bacteria</taxon>
        <taxon>Bacillati</taxon>
        <taxon>Actinomycetota</taxon>
        <taxon>Actinomycetes</taxon>
        <taxon>Bifidobacteriales</taxon>
        <taxon>Bifidobacteriaceae</taxon>
        <taxon>Bifidobacterium</taxon>
    </lineage>
</organism>
<dbReference type="AlphaFoldDB" id="A0A7J5TJR1"/>
<protein>
    <submittedName>
        <fullName evidence="1">Metal-independent alpha-mannosidase</fullName>
    </submittedName>
</protein>
<comment type="caution">
    <text evidence="1">The sequence shown here is derived from an EMBL/GenBank/DDBJ whole genome shotgun (WGS) entry which is preliminary data.</text>
</comment>
<reference evidence="1 2" key="1">
    <citation type="journal article" date="2019" name="Nat. Med.">
        <title>A library of human gut bacterial isolates paired with longitudinal multiomics data enables mechanistic microbiome research.</title>
        <authorList>
            <person name="Poyet M."/>
            <person name="Groussin M."/>
            <person name="Gibbons S.M."/>
            <person name="Avila-Pacheco J."/>
            <person name="Jiang X."/>
            <person name="Kearney S.M."/>
            <person name="Perrotta A.R."/>
            <person name="Berdy B."/>
            <person name="Zhao S."/>
            <person name="Lieberman T.D."/>
            <person name="Swanson P.K."/>
            <person name="Smith M."/>
            <person name="Roesemann S."/>
            <person name="Alexander J.E."/>
            <person name="Rich S.A."/>
            <person name="Livny J."/>
            <person name="Vlamakis H."/>
            <person name="Clish C."/>
            <person name="Bullock K."/>
            <person name="Deik A."/>
            <person name="Scott J."/>
            <person name="Pierce K.A."/>
            <person name="Xavier R.J."/>
            <person name="Alm E.J."/>
        </authorList>
    </citation>
    <scope>NUCLEOTIDE SEQUENCE [LARGE SCALE GENOMIC DNA]</scope>
    <source>
        <strain evidence="1 2">BIOML-A2</strain>
    </source>
</reference>
<dbReference type="EMBL" id="WDPD01000001">
    <property type="protein sequence ID" value="KAB7462244.1"/>
    <property type="molecule type" value="Genomic_DNA"/>
</dbReference>
<accession>A0A7J5TJR1</accession>
<gene>
    <name evidence="1" type="ORF">GBB04_00145</name>
</gene>
<dbReference type="PIRSF" id="PIRSF028846">
    <property type="entry name" value="UCP028846"/>
    <property type="match status" value="1"/>
</dbReference>
<sequence length="449" mass="50826">MMNARQSIYVFNEEVAMPPTTNAIPQSVSIFMQRITELCGTEHADWAENFNTCFANTLTTTVRRHDDGTTFLLTGDIPAMWLRDSSAQFRPYLVIAQDDPDMADLVAGLVRQQFRFINIDPYANAFNETPSGATWDPDDRTDSFGPWLWERKYEVDSLCYPIQLAWLLYRNTGLTSHFDESFVSGVRRILDTFETEQNHAESRYRFFRPNDDPRDSVPNEGLGGPFAVTGMTWSGFRPSDDACIYPYLVPSNMFAVVAMGHLRQIFTDVLDDAEIVRRAGKLQHDISDGIAQHATIRNAAGERIYAYETDGLGNALLMDDSNVPNLISAPYLGFCDADDPLYLATRRTLLSSENPYYFEGPFARAIGSPHTPTGYVWPIAMAMQGLTSNDRAEKERLLDQLVAADAGTHLMHESFDVSDPTQYTRPWFSWANMMFCELVMDFFGIRINT</sequence>
<dbReference type="SMART" id="SM01149">
    <property type="entry name" value="DUF1237"/>
    <property type="match status" value="1"/>
</dbReference>
<dbReference type="Proteomes" id="UP000429211">
    <property type="component" value="Unassembled WGS sequence"/>
</dbReference>
<dbReference type="PANTHER" id="PTHR31047">
    <property type="entry name" value="MEIOTICALLY UP-REGULATED GENE 157 PROTEIN"/>
    <property type="match status" value="1"/>
</dbReference>
<dbReference type="Pfam" id="PF06824">
    <property type="entry name" value="Glyco_hydro_125"/>
    <property type="match status" value="1"/>
</dbReference>
<dbReference type="Gene3D" id="1.50.10.10">
    <property type="match status" value="1"/>
</dbReference>
<dbReference type="GO" id="GO:0005975">
    <property type="term" value="P:carbohydrate metabolic process"/>
    <property type="evidence" value="ECO:0007669"/>
    <property type="project" value="InterPro"/>
</dbReference>
<dbReference type="InterPro" id="IPR008928">
    <property type="entry name" value="6-hairpin_glycosidase_sf"/>
</dbReference>
<dbReference type="InterPro" id="IPR012341">
    <property type="entry name" value="6hp_glycosidase-like_sf"/>
</dbReference>
<evidence type="ECO:0000313" key="2">
    <source>
        <dbReference type="Proteomes" id="UP000429211"/>
    </source>
</evidence>
<dbReference type="SUPFAM" id="SSF48208">
    <property type="entry name" value="Six-hairpin glycosidases"/>
    <property type="match status" value="1"/>
</dbReference>
<proteinExistence type="predicted"/>
<name>A0A7J5TJR1_9BIFI</name>
<dbReference type="PANTHER" id="PTHR31047:SF0">
    <property type="entry name" value="MEIOTICALLY UP-REGULATED GENE 157 PROTEIN"/>
    <property type="match status" value="1"/>
</dbReference>